<evidence type="ECO:0000313" key="4">
    <source>
        <dbReference type="Proteomes" id="UP000626026"/>
    </source>
</evidence>
<keyword evidence="1" id="KW-0732">Signal</keyword>
<dbReference type="InterPro" id="IPR050955">
    <property type="entry name" value="Plant_Biomass_Hydrol_Est"/>
</dbReference>
<proteinExistence type="predicted"/>
<name>A0ABR7RHW6_9PROT</name>
<dbReference type="Pfam" id="PF10503">
    <property type="entry name" value="Esterase_PHB"/>
    <property type="match status" value="1"/>
</dbReference>
<evidence type="ECO:0000256" key="2">
    <source>
        <dbReference type="ARBA" id="ARBA00022801"/>
    </source>
</evidence>
<evidence type="ECO:0000256" key="1">
    <source>
        <dbReference type="ARBA" id="ARBA00022729"/>
    </source>
</evidence>
<dbReference type="NCBIfam" id="TIGR01840">
    <property type="entry name" value="esterase_phb"/>
    <property type="match status" value="1"/>
</dbReference>
<dbReference type="Gene3D" id="3.40.50.1820">
    <property type="entry name" value="alpha/beta hydrolase"/>
    <property type="match status" value="1"/>
</dbReference>
<keyword evidence="4" id="KW-1185">Reference proteome</keyword>
<evidence type="ECO:0000313" key="3">
    <source>
        <dbReference type="EMBL" id="MBC9206151.1"/>
    </source>
</evidence>
<accession>A0ABR7RHW6</accession>
<protein>
    <submittedName>
        <fullName evidence="3">PHB depolymerase family esterase</fullName>
    </submittedName>
</protein>
<reference evidence="3 4" key="1">
    <citation type="journal article" date="2013" name="Int. J. Syst. Evol. Microbiol.">
        <title>Roseomonas aerophila sp. nov., isolated from air.</title>
        <authorList>
            <person name="Kim S.J."/>
            <person name="Weon H.Y."/>
            <person name="Ahn J.H."/>
            <person name="Hong S.B."/>
            <person name="Seok S.J."/>
            <person name="Whang K.S."/>
            <person name="Kwon S.W."/>
        </authorList>
    </citation>
    <scope>NUCLEOTIDE SEQUENCE [LARGE SCALE GENOMIC DNA]</scope>
    <source>
        <strain evidence="3 4">NBRC 108923</strain>
    </source>
</reference>
<dbReference type="Proteomes" id="UP000626026">
    <property type="component" value="Unassembled WGS sequence"/>
</dbReference>
<dbReference type="EMBL" id="JACTVA010000005">
    <property type="protein sequence ID" value="MBC9206151.1"/>
    <property type="molecule type" value="Genomic_DNA"/>
</dbReference>
<sequence length="374" mass="39346">MNFPRLQGMTEALRLTQAGQLNDATQLLQQLCQGQAATGPRDATVRPRRVIDLARALPKAIASGVVSPGPAAPRATVFNGTAARPANSPMPAGAAFHALTYSGPTGTRAYRLYVPASYRGAAVPLIVMLHGCTQSPEDFATGTGMNVLAEAEGCLVAYPAQPASANPQKCWNWFNANDQQRDQGEPAILAGLTRQIMRDYAVDARRVYVAGLSAGGAAAAILGAVYPDLYAAIGVHSGLACGAARDMPSAFAAMRQGGAAPSRAAAGQRTPPAIVFHADRDGTVHPRNGDQVLAQFGAGLGMKPERQDGQVPGGHRYTISRYRNGQGEPQLEHWLIQGGGHAWAGGHAPGSYTDPRGPDASREILRFFLQHRMA</sequence>
<dbReference type="InterPro" id="IPR029058">
    <property type="entry name" value="AB_hydrolase_fold"/>
</dbReference>
<dbReference type="InterPro" id="IPR010126">
    <property type="entry name" value="Esterase_phb"/>
</dbReference>
<comment type="caution">
    <text evidence="3">The sequence shown here is derived from an EMBL/GenBank/DDBJ whole genome shotgun (WGS) entry which is preliminary data.</text>
</comment>
<dbReference type="PANTHER" id="PTHR43037">
    <property type="entry name" value="UNNAMED PRODUCT-RELATED"/>
    <property type="match status" value="1"/>
</dbReference>
<dbReference type="RefSeq" id="WP_187783328.1">
    <property type="nucleotide sequence ID" value="NZ_JACTVA010000005.1"/>
</dbReference>
<dbReference type="SUPFAM" id="SSF53474">
    <property type="entry name" value="alpha/beta-Hydrolases"/>
    <property type="match status" value="2"/>
</dbReference>
<keyword evidence="2" id="KW-0378">Hydrolase</keyword>
<dbReference type="PANTHER" id="PTHR43037:SF1">
    <property type="entry name" value="BLL1128 PROTEIN"/>
    <property type="match status" value="1"/>
</dbReference>
<gene>
    <name evidence="3" type="ORF">IBL26_04830</name>
</gene>
<organism evidence="3 4">
    <name type="scientific">Teichococcus aerophilus</name>
    <dbReference type="NCBI Taxonomy" id="1224513"/>
    <lineage>
        <taxon>Bacteria</taxon>
        <taxon>Pseudomonadati</taxon>
        <taxon>Pseudomonadota</taxon>
        <taxon>Alphaproteobacteria</taxon>
        <taxon>Acetobacterales</taxon>
        <taxon>Roseomonadaceae</taxon>
        <taxon>Roseomonas</taxon>
    </lineage>
</organism>